<evidence type="ECO:0000313" key="1">
    <source>
        <dbReference type="EMBL" id="KAK9754412.1"/>
    </source>
</evidence>
<sequence length="126" mass="15098">MLQTVFTSETFDKHKTKWSRWIERLEGAFTIFKITQRQERKHLLLHYIVDADRQSLVGRDWIQKMNLNWNEIFNNTNTVNLLETKDNVMKIQLLKAKYVRVFDTSSVGKIEGMQAELKLKSDYKKF</sequence>
<evidence type="ECO:0000313" key="2">
    <source>
        <dbReference type="Proteomes" id="UP001458880"/>
    </source>
</evidence>
<protein>
    <submittedName>
        <fullName evidence="1">Uncharacterized protein</fullName>
    </submittedName>
</protein>
<gene>
    <name evidence="1" type="ORF">QE152_g1294</name>
</gene>
<keyword evidence="2" id="KW-1185">Reference proteome</keyword>
<reference evidence="1 2" key="1">
    <citation type="journal article" date="2024" name="BMC Genomics">
        <title>De novo assembly and annotation of Popillia japonica's genome with initial clues to its potential as an invasive pest.</title>
        <authorList>
            <person name="Cucini C."/>
            <person name="Boschi S."/>
            <person name="Funari R."/>
            <person name="Cardaioli E."/>
            <person name="Iannotti N."/>
            <person name="Marturano G."/>
            <person name="Paoli F."/>
            <person name="Bruttini M."/>
            <person name="Carapelli A."/>
            <person name="Frati F."/>
            <person name="Nardi F."/>
        </authorList>
    </citation>
    <scope>NUCLEOTIDE SEQUENCE [LARGE SCALE GENOMIC DNA]</scope>
    <source>
        <strain evidence="1">DMR45628</strain>
    </source>
</reference>
<dbReference type="AlphaFoldDB" id="A0AAW1N7R9"/>
<name>A0AAW1N7R9_POPJA</name>
<dbReference type="Proteomes" id="UP001458880">
    <property type="component" value="Unassembled WGS sequence"/>
</dbReference>
<comment type="caution">
    <text evidence="1">The sequence shown here is derived from an EMBL/GenBank/DDBJ whole genome shotgun (WGS) entry which is preliminary data.</text>
</comment>
<dbReference type="EMBL" id="JASPKY010000007">
    <property type="protein sequence ID" value="KAK9754412.1"/>
    <property type="molecule type" value="Genomic_DNA"/>
</dbReference>
<accession>A0AAW1N7R9</accession>
<organism evidence="1 2">
    <name type="scientific">Popillia japonica</name>
    <name type="common">Japanese beetle</name>
    <dbReference type="NCBI Taxonomy" id="7064"/>
    <lineage>
        <taxon>Eukaryota</taxon>
        <taxon>Metazoa</taxon>
        <taxon>Ecdysozoa</taxon>
        <taxon>Arthropoda</taxon>
        <taxon>Hexapoda</taxon>
        <taxon>Insecta</taxon>
        <taxon>Pterygota</taxon>
        <taxon>Neoptera</taxon>
        <taxon>Endopterygota</taxon>
        <taxon>Coleoptera</taxon>
        <taxon>Polyphaga</taxon>
        <taxon>Scarabaeiformia</taxon>
        <taxon>Scarabaeidae</taxon>
        <taxon>Rutelinae</taxon>
        <taxon>Popillia</taxon>
    </lineage>
</organism>
<proteinExistence type="predicted"/>